<sequence>MNLTNDQKTALILLANSGKIEEAIEQCIALCGDALALSLLERGGHATLQLNPAPYAIPRIRFIAPEETQIVKAAKIGAAVIYRN</sequence>
<reference evidence="1" key="1">
    <citation type="submission" date="2023-02" db="EMBL/GenBank/DDBJ databases">
        <title>Description of Herbaspirillum huttiense subsp. nephrolepsisexaltata and Herbaspirillum huttiense subsp. lycopersicon.</title>
        <authorList>
            <person name="Poudel M."/>
            <person name="Sharma A."/>
            <person name="Goss E."/>
            <person name="Tapia J.H."/>
            <person name="Harmon C.M."/>
            <person name="Jones J.B."/>
        </authorList>
    </citation>
    <scope>NUCLEOTIDE SEQUENCE</scope>
    <source>
        <strain evidence="1">NC40101</strain>
    </source>
</reference>
<organism evidence="1">
    <name type="scientific">Herbaspirillum huttiense subsp. nephrolepidis</name>
    <dbReference type="NCBI Taxonomy" id="3075126"/>
    <lineage>
        <taxon>Bacteria</taxon>
        <taxon>Pseudomonadati</taxon>
        <taxon>Pseudomonadota</taxon>
        <taxon>Betaproteobacteria</taxon>
        <taxon>Burkholderiales</taxon>
        <taxon>Oxalobacteraceae</taxon>
        <taxon>Herbaspirillum</taxon>
    </lineage>
</organism>
<evidence type="ECO:0000313" key="1">
    <source>
        <dbReference type="EMBL" id="MDT0337500.1"/>
    </source>
</evidence>
<dbReference type="AlphaFoldDB" id="A0AAE4K860"/>
<proteinExistence type="predicted"/>
<gene>
    <name evidence="1" type="ORF">RJN63_11720</name>
</gene>
<protein>
    <submittedName>
        <fullName evidence="1">Uncharacterized protein</fullName>
    </submittedName>
</protein>
<dbReference type="RefSeq" id="WP_284076969.1">
    <property type="nucleotide sequence ID" value="NZ_JAVLSM010000007.1"/>
</dbReference>
<accession>A0AAE4K860</accession>
<name>A0AAE4K860_9BURK</name>
<comment type="caution">
    <text evidence="1">The sequence shown here is derived from an EMBL/GenBank/DDBJ whole genome shotgun (WGS) entry which is preliminary data.</text>
</comment>
<dbReference type="EMBL" id="JAVRAA010000005">
    <property type="protein sequence ID" value="MDT0337500.1"/>
    <property type="molecule type" value="Genomic_DNA"/>
</dbReference>